<feature type="compositionally biased region" description="Basic residues" evidence="2">
    <location>
        <begin position="517"/>
        <end position="527"/>
    </location>
</feature>
<proteinExistence type="predicted"/>
<feature type="compositionally biased region" description="Polar residues" evidence="2">
    <location>
        <begin position="562"/>
        <end position="579"/>
    </location>
</feature>
<evidence type="ECO:0000256" key="2">
    <source>
        <dbReference type="SAM" id="MobiDB-lite"/>
    </source>
</evidence>
<feature type="compositionally biased region" description="Basic and acidic residues" evidence="2">
    <location>
        <begin position="503"/>
        <end position="516"/>
    </location>
</feature>
<dbReference type="Proteomes" id="UP001162131">
    <property type="component" value="Unassembled WGS sequence"/>
</dbReference>
<comment type="caution">
    <text evidence="3">The sequence shown here is derived from an EMBL/GenBank/DDBJ whole genome shotgun (WGS) entry which is preliminary data.</text>
</comment>
<organism evidence="3 4">
    <name type="scientific">Blepharisma stoltei</name>
    <dbReference type="NCBI Taxonomy" id="1481888"/>
    <lineage>
        <taxon>Eukaryota</taxon>
        <taxon>Sar</taxon>
        <taxon>Alveolata</taxon>
        <taxon>Ciliophora</taxon>
        <taxon>Postciliodesmatophora</taxon>
        <taxon>Heterotrichea</taxon>
        <taxon>Heterotrichida</taxon>
        <taxon>Blepharismidae</taxon>
        <taxon>Blepharisma</taxon>
    </lineage>
</organism>
<feature type="compositionally biased region" description="Low complexity" evidence="2">
    <location>
        <begin position="486"/>
        <end position="499"/>
    </location>
</feature>
<gene>
    <name evidence="3" type="ORF">BSTOLATCC_MIC10014</name>
</gene>
<dbReference type="AlphaFoldDB" id="A0AAU9IL67"/>
<name>A0AAU9IL67_9CILI</name>
<feature type="coiled-coil region" evidence="1">
    <location>
        <begin position="351"/>
        <end position="378"/>
    </location>
</feature>
<keyword evidence="4" id="KW-1185">Reference proteome</keyword>
<reference evidence="3" key="1">
    <citation type="submission" date="2021-09" db="EMBL/GenBank/DDBJ databases">
        <authorList>
            <consortium name="AG Swart"/>
            <person name="Singh M."/>
            <person name="Singh A."/>
            <person name="Seah K."/>
            <person name="Emmerich C."/>
        </authorList>
    </citation>
    <scope>NUCLEOTIDE SEQUENCE</scope>
    <source>
        <strain evidence="3">ATCC30299</strain>
    </source>
</reference>
<sequence length="809" mass="94503">MWPSPQSSKCQAFSPKINSRLVARRETSLYTADSFTKSRIHSRDLSEFSNSFDMTYSNTSHTPTSRQNYDLMYLKEYKQIEGELDKDEIDMKTYNFSDKYDYENAAKEFNAYFRFLENLGYLTKKKDQRLSASLFRGLLGVEKTFKKLISQESTHIKPAVIEPKKKIKLKEISTQTQEIIIDDTIAMTEEELETLKKLRMKLEKIKFSKISLRLCDLYDSLIKINTEIPELSFEPETVEFESLNIIRDLETNVKQFQSGIKNRLSQLWAKKVFDIECQTEFIEQTSQAIIPDNKYEDLEIQIGHLRQRYDRVVHDKSKLEEEFHRNNLICQDIAKRYNDLEKESFTYEEKKKYLEDAIKLLRQKITDLSENLNRKRKKKIIIKKKIEDLNVILTGKRTRLNHLLNDIYQIKIHWRVSQEKLHQIMEAWEKTTGVPFDFNVNIDQIIEKYNIKKSDSEASIHLSDDDEVEKIGPQKEVKSIKKNKKISSPESSGLSQEESISSEENKNSAEIPEKIGKSRRIQRRTRKFAQTQPEKLASRQNTNESTRHSEEKKIIKKPSKIFSTPTSKEGNLNADSNKLATPHHENNLNTSKLLSKRIIREESAEICQNTPSTFENTNSRLIESPEDLFISSLNENQLQLYLKLKEQLENDALYKKQQKLLHNSKWTQYTCEFTTLYTPRSRSKSRSISRPKRPYTRAEGDTLFVGNPKVLIHKPAILDNFNIEYQGNLDPAKAKKLRGIGMLISIFKGDPDFEFLSPNIKKEMIKCLDGHDDKRCSEECIHLKRVLQVRARSRGVPYPIKTSSIDADL</sequence>
<feature type="compositionally biased region" description="Basic and acidic residues" evidence="2">
    <location>
        <begin position="469"/>
        <end position="479"/>
    </location>
</feature>
<accession>A0AAU9IL67</accession>
<evidence type="ECO:0000313" key="3">
    <source>
        <dbReference type="EMBL" id="CAG9314218.1"/>
    </source>
</evidence>
<evidence type="ECO:0000313" key="4">
    <source>
        <dbReference type="Proteomes" id="UP001162131"/>
    </source>
</evidence>
<dbReference type="EMBL" id="CAJZBQ010000011">
    <property type="protein sequence ID" value="CAG9314218.1"/>
    <property type="molecule type" value="Genomic_DNA"/>
</dbReference>
<keyword evidence="1" id="KW-0175">Coiled coil</keyword>
<evidence type="ECO:0000256" key="1">
    <source>
        <dbReference type="SAM" id="Coils"/>
    </source>
</evidence>
<protein>
    <submittedName>
        <fullName evidence="3">Uncharacterized protein</fullName>
    </submittedName>
</protein>
<feature type="compositionally biased region" description="Polar residues" evidence="2">
    <location>
        <begin position="528"/>
        <end position="544"/>
    </location>
</feature>
<feature type="region of interest" description="Disordered" evidence="2">
    <location>
        <begin position="457"/>
        <end position="587"/>
    </location>
</feature>